<protein>
    <submittedName>
        <fullName evidence="1">Uncharacterized protein</fullName>
    </submittedName>
</protein>
<dbReference type="Proteomes" id="UP000186817">
    <property type="component" value="Unassembled WGS sequence"/>
</dbReference>
<accession>A0A1Q9EXH9</accession>
<keyword evidence="2" id="KW-1185">Reference proteome</keyword>
<proteinExistence type="predicted"/>
<dbReference type="AlphaFoldDB" id="A0A1Q9EXH9"/>
<evidence type="ECO:0000313" key="1">
    <source>
        <dbReference type="EMBL" id="OLQ12154.1"/>
    </source>
</evidence>
<name>A0A1Q9EXH9_SYMMI</name>
<sequence length="108" mass="12163">MGKVSAQESFMSKLAEHVDAVDRRQEPRDNVRFLPSWFGYSHGAIAFDGIALKTRESRLNPLCLKIGQSLPGTTSRGLAMYRGRTTGRDCCRGQIESRRYSHAHHSLQ</sequence>
<comment type="caution">
    <text evidence="1">The sequence shown here is derived from an EMBL/GenBank/DDBJ whole genome shotgun (WGS) entry which is preliminary data.</text>
</comment>
<dbReference type="EMBL" id="LSRX01000048">
    <property type="protein sequence ID" value="OLQ12154.1"/>
    <property type="molecule type" value="Genomic_DNA"/>
</dbReference>
<organism evidence="1 2">
    <name type="scientific">Symbiodinium microadriaticum</name>
    <name type="common">Dinoflagellate</name>
    <name type="synonym">Zooxanthella microadriatica</name>
    <dbReference type="NCBI Taxonomy" id="2951"/>
    <lineage>
        <taxon>Eukaryota</taxon>
        <taxon>Sar</taxon>
        <taxon>Alveolata</taxon>
        <taxon>Dinophyceae</taxon>
        <taxon>Suessiales</taxon>
        <taxon>Symbiodiniaceae</taxon>
        <taxon>Symbiodinium</taxon>
    </lineage>
</organism>
<evidence type="ECO:0000313" key="2">
    <source>
        <dbReference type="Proteomes" id="UP000186817"/>
    </source>
</evidence>
<gene>
    <name evidence="1" type="ORF">AK812_SmicGene3985</name>
</gene>
<reference evidence="1 2" key="1">
    <citation type="submission" date="2016-02" db="EMBL/GenBank/DDBJ databases">
        <title>Genome analysis of coral dinoflagellate symbionts highlights evolutionary adaptations to a symbiotic lifestyle.</title>
        <authorList>
            <person name="Aranda M."/>
            <person name="Li Y."/>
            <person name="Liew Y.J."/>
            <person name="Baumgarten S."/>
            <person name="Simakov O."/>
            <person name="Wilson M."/>
            <person name="Piel J."/>
            <person name="Ashoor H."/>
            <person name="Bougouffa S."/>
            <person name="Bajic V.B."/>
            <person name="Ryu T."/>
            <person name="Ravasi T."/>
            <person name="Bayer T."/>
            <person name="Micklem G."/>
            <person name="Kim H."/>
            <person name="Bhak J."/>
            <person name="Lajeunesse T.C."/>
            <person name="Voolstra C.R."/>
        </authorList>
    </citation>
    <scope>NUCLEOTIDE SEQUENCE [LARGE SCALE GENOMIC DNA]</scope>
    <source>
        <strain evidence="1 2">CCMP2467</strain>
    </source>
</reference>